<dbReference type="Proteomes" id="UP000077734">
    <property type="component" value="Unassembled WGS sequence"/>
</dbReference>
<keyword evidence="3" id="KW-1185">Reference proteome</keyword>
<protein>
    <submittedName>
        <fullName evidence="2">Uncharacterized protein</fullName>
    </submittedName>
</protein>
<organism evidence="2 3">
    <name type="scientific">Methylomonas koyamae</name>
    <dbReference type="NCBI Taxonomy" id="702114"/>
    <lineage>
        <taxon>Bacteria</taxon>
        <taxon>Pseudomonadati</taxon>
        <taxon>Pseudomonadota</taxon>
        <taxon>Gammaproteobacteria</taxon>
        <taxon>Methylococcales</taxon>
        <taxon>Methylococcaceae</taxon>
        <taxon>Methylomonas</taxon>
    </lineage>
</organism>
<name>A0AA91DCI9_9GAMM</name>
<dbReference type="AlphaFoldDB" id="A0AA91DCI9"/>
<evidence type="ECO:0000313" key="3">
    <source>
        <dbReference type="Proteomes" id="UP000077734"/>
    </source>
</evidence>
<sequence>MSILSSAVSSSFGSGSFCSSFSSSSFCRSSVSRCGSYFAFQSANACIQSFQVRSACATGSQSCNGNNC</sequence>
<evidence type="ECO:0000256" key="1">
    <source>
        <dbReference type="SAM" id="MobiDB-lite"/>
    </source>
</evidence>
<dbReference type="EMBL" id="LUUL01000075">
    <property type="protein sequence ID" value="OAI26101.1"/>
    <property type="molecule type" value="Genomic_DNA"/>
</dbReference>
<comment type="caution">
    <text evidence="2">The sequence shown here is derived from an EMBL/GenBank/DDBJ whole genome shotgun (WGS) entry which is preliminary data.</text>
</comment>
<gene>
    <name evidence="2" type="ORF">A1356_12265</name>
</gene>
<reference evidence="2 3" key="1">
    <citation type="submission" date="2016-03" db="EMBL/GenBank/DDBJ databases">
        <authorList>
            <person name="Heylen K."/>
            <person name="De Vos P."/>
            <person name="Vekeman B."/>
        </authorList>
    </citation>
    <scope>NUCLEOTIDE SEQUENCE [LARGE SCALE GENOMIC DNA]</scope>
    <source>
        <strain evidence="2 3">R-49807</strain>
    </source>
</reference>
<accession>A0AA91DCI9</accession>
<evidence type="ECO:0000313" key="2">
    <source>
        <dbReference type="EMBL" id="OAI26101.1"/>
    </source>
</evidence>
<proteinExistence type="predicted"/>
<feature type="region of interest" description="Disordered" evidence="1">
    <location>
        <begin position="1"/>
        <end position="25"/>
    </location>
</feature>